<name>X0U342_9ZZZZ</name>
<evidence type="ECO:0000256" key="1">
    <source>
        <dbReference type="SAM" id="MobiDB-lite"/>
    </source>
</evidence>
<protein>
    <submittedName>
        <fullName evidence="2">Uncharacterized protein</fullName>
    </submittedName>
</protein>
<accession>X0U342</accession>
<sequence>DTEFGVESTLQEYIQGIQEGTLSLETTKKFEKKLEQELDSGNQMDVAERVSATQEYQGLRSINAAFSKIKADKVTTEKATEADTLIGIGRSATSTTAPVISDKKIVTGREVSESEQLEDIANSVSTGDTPGARADRIYKDRLLREGASEAAVEAQLKEEKKSFTRTKKDQAKELAPVPVEDIKLPELEKELSDLRANRPKDTEPELQKIQDARIKEVSERVDTLKLGQKEGDIAAEKSFQDALDKTTNP</sequence>
<feature type="non-terminal residue" evidence="2">
    <location>
        <position position="249"/>
    </location>
</feature>
<gene>
    <name evidence="2" type="ORF">S01H1_21439</name>
</gene>
<dbReference type="AlphaFoldDB" id="X0U342"/>
<feature type="non-terminal residue" evidence="2">
    <location>
        <position position="1"/>
    </location>
</feature>
<organism evidence="2">
    <name type="scientific">marine sediment metagenome</name>
    <dbReference type="NCBI Taxonomy" id="412755"/>
    <lineage>
        <taxon>unclassified sequences</taxon>
        <taxon>metagenomes</taxon>
        <taxon>ecological metagenomes</taxon>
    </lineage>
</organism>
<evidence type="ECO:0000313" key="2">
    <source>
        <dbReference type="EMBL" id="GAF94822.1"/>
    </source>
</evidence>
<comment type="caution">
    <text evidence="2">The sequence shown here is derived from an EMBL/GenBank/DDBJ whole genome shotgun (WGS) entry which is preliminary data.</text>
</comment>
<reference evidence="2" key="1">
    <citation type="journal article" date="2014" name="Front. Microbiol.">
        <title>High frequency of phylogenetically diverse reductive dehalogenase-homologous genes in deep subseafloor sedimentary metagenomes.</title>
        <authorList>
            <person name="Kawai M."/>
            <person name="Futagami T."/>
            <person name="Toyoda A."/>
            <person name="Takaki Y."/>
            <person name="Nishi S."/>
            <person name="Hori S."/>
            <person name="Arai W."/>
            <person name="Tsubouchi T."/>
            <person name="Morono Y."/>
            <person name="Uchiyama I."/>
            <person name="Ito T."/>
            <person name="Fujiyama A."/>
            <person name="Inagaki F."/>
            <person name="Takami H."/>
        </authorList>
    </citation>
    <scope>NUCLEOTIDE SEQUENCE</scope>
    <source>
        <strain evidence="2">Expedition CK06-06</strain>
    </source>
</reference>
<feature type="region of interest" description="Disordered" evidence="1">
    <location>
        <begin position="111"/>
        <end position="133"/>
    </location>
</feature>
<feature type="region of interest" description="Disordered" evidence="1">
    <location>
        <begin position="226"/>
        <end position="249"/>
    </location>
</feature>
<proteinExistence type="predicted"/>
<dbReference type="EMBL" id="BARS01011885">
    <property type="protein sequence ID" value="GAF94822.1"/>
    <property type="molecule type" value="Genomic_DNA"/>
</dbReference>